<dbReference type="Proteomes" id="UP000492821">
    <property type="component" value="Unassembled WGS sequence"/>
</dbReference>
<feature type="compositionally biased region" description="Basic residues" evidence="1">
    <location>
        <begin position="110"/>
        <end position="121"/>
    </location>
</feature>
<protein>
    <submittedName>
        <fullName evidence="4">DUF4408 domain-containing protein</fullName>
    </submittedName>
</protein>
<dbReference type="AlphaFoldDB" id="A0A7E4V4B3"/>
<evidence type="ECO:0000256" key="2">
    <source>
        <dbReference type="SAM" id="Phobius"/>
    </source>
</evidence>
<accession>A0A7E4V4B3</accession>
<keyword evidence="2" id="KW-0472">Membrane</keyword>
<organism evidence="3 4">
    <name type="scientific">Panagrellus redivivus</name>
    <name type="common">Microworm</name>
    <dbReference type="NCBI Taxonomy" id="6233"/>
    <lineage>
        <taxon>Eukaryota</taxon>
        <taxon>Metazoa</taxon>
        <taxon>Ecdysozoa</taxon>
        <taxon>Nematoda</taxon>
        <taxon>Chromadorea</taxon>
        <taxon>Rhabditida</taxon>
        <taxon>Tylenchina</taxon>
        <taxon>Panagrolaimomorpha</taxon>
        <taxon>Panagrolaimoidea</taxon>
        <taxon>Panagrolaimidae</taxon>
        <taxon>Panagrellus</taxon>
    </lineage>
</organism>
<keyword evidence="2" id="KW-1133">Transmembrane helix</keyword>
<evidence type="ECO:0000313" key="4">
    <source>
        <dbReference type="WBParaSite" id="Pan_g16436.t1"/>
    </source>
</evidence>
<sequence length="222" mass="23954">MADVTNDSITAVRSLFVPFVFCTVNLILVILVTCTKKKLPPTAVATATPVLTEPTNIVEPAPDTSTATTVDQSQAQTTFVAPEITQPQEASDSAASSRPAAPLVDSARTTRSRLQRTKSPPRGKINSTARQTYTKDLDVERCLPEDSALIDRPFSKDRLTAESVTEEIRVPIGKTATSPVPQSSLTHRKNLKDIGNPRPDPSSVKFGEERISTTRSQPAAND</sequence>
<feature type="compositionally biased region" description="Polar residues" evidence="1">
    <location>
        <begin position="213"/>
        <end position="222"/>
    </location>
</feature>
<feature type="region of interest" description="Disordered" evidence="1">
    <location>
        <begin position="82"/>
        <end position="127"/>
    </location>
</feature>
<reference evidence="4" key="2">
    <citation type="submission" date="2020-10" db="UniProtKB">
        <authorList>
            <consortium name="WormBaseParasite"/>
        </authorList>
    </citation>
    <scope>IDENTIFICATION</scope>
</reference>
<feature type="region of interest" description="Disordered" evidence="1">
    <location>
        <begin position="170"/>
        <end position="222"/>
    </location>
</feature>
<reference evidence="3" key="1">
    <citation type="journal article" date="2013" name="Genetics">
        <title>The draft genome and transcriptome of Panagrellus redivivus are shaped by the harsh demands of a free-living lifestyle.</title>
        <authorList>
            <person name="Srinivasan J."/>
            <person name="Dillman A.R."/>
            <person name="Macchietto M.G."/>
            <person name="Heikkinen L."/>
            <person name="Lakso M."/>
            <person name="Fracchia K.M."/>
            <person name="Antoshechkin I."/>
            <person name="Mortazavi A."/>
            <person name="Wong G."/>
            <person name="Sternberg P.W."/>
        </authorList>
    </citation>
    <scope>NUCLEOTIDE SEQUENCE [LARGE SCALE GENOMIC DNA]</scope>
    <source>
        <strain evidence="3">MT8872</strain>
    </source>
</reference>
<evidence type="ECO:0000313" key="3">
    <source>
        <dbReference type="Proteomes" id="UP000492821"/>
    </source>
</evidence>
<keyword evidence="2" id="KW-0812">Transmembrane</keyword>
<feature type="compositionally biased region" description="Low complexity" evidence="1">
    <location>
        <begin position="90"/>
        <end position="102"/>
    </location>
</feature>
<proteinExistence type="predicted"/>
<evidence type="ECO:0000256" key="1">
    <source>
        <dbReference type="SAM" id="MobiDB-lite"/>
    </source>
</evidence>
<name>A0A7E4V4B3_PANRE</name>
<feature type="compositionally biased region" description="Polar residues" evidence="1">
    <location>
        <begin position="175"/>
        <end position="185"/>
    </location>
</feature>
<feature type="transmembrane region" description="Helical" evidence="2">
    <location>
        <begin position="15"/>
        <end position="34"/>
    </location>
</feature>
<keyword evidence="3" id="KW-1185">Reference proteome</keyword>
<dbReference type="WBParaSite" id="Pan_g16436.t1">
    <property type="protein sequence ID" value="Pan_g16436.t1"/>
    <property type="gene ID" value="Pan_g16436"/>
</dbReference>